<dbReference type="EMBL" id="CP095072">
    <property type="protein sequence ID" value="UOQ49309.1"/>
    <property type="molecule type" value="Genomic_DNA"/>
</dbReference>
<dbReference type="InterPro" id="IPR052518">
    <property type="entry name" value="CHR_Transporter"/>
</dbReference>
<evidence type="ECO:0000256" key="7">
    <source>
        <dbReference type="SAM" id="Phobius"/>
    </source>
</evidence>
<feature type="transmembrane region" description="Helical" evidence="7">
    <location>
        <begin position="77"/>
        <end position="104"/>
    </location>
</feature>
<evidence type="ECO:0000256" key="3">
    <source>
        <dbReference type="ARBA" id="ARBA00022475"/>
    </source>
</evidence>
<feature type="transmembrane region" description="Helical" evidence="7">
    <location>
        <begin position="50"/>
        <end position="71"/>
    </location>
</feature>
<organism evidence="8 9">
    <name type="scientific">Gracilibacillus caseinilyticus</name>
    <dbReference type="NCBI Taxonomy" id="2932256"/>
    <lineage>
        <taxon>Bacteria</taxon>
        <taxon>Bacillati</taxon>
        <taxon>Bacillota</taxon>
        <taxon>Bacilli</taxon>
        <taxon>Bacillales</taxon>
        <taxon>Bacillaceae</taxon>
        <taxon>Gracilibacillus</taxon>
    </lineage>
</organism>
<comment type="subcellular location">
    <subcellularLocation>
        <location evidence="1">Cell membrane</location>
        <topology evidence="1">Multi-pass membrane protein</topology>
    </subcellularLocation>
</comment>
<dbReference type="Pfam" id="PF02417">
    <property type="entry name" value="Chromate_transp"/>
    <property type="match status" value="1"/>
</dbReference>
<keyword evidence="4 7" id="KW-0812">Transmembrane</keyword>
<keyword evidence="3" id="KW-1003">Cell membrane</keyword>
<evidence type="ECO:0000256" key="6">
    <source>
        <dbReference type="ARBA" id="ARBA00023136"/>
    </source>
</evidence>
<comment type="similarity">
    <text evidence="2">Belongs to the chromate ion transporter (CHR) (TC 2.A.51) family.</text>
</comment>
<reference evidence="8 9" key="1">
    <citation type="submission" date="2022-04" db="EMBL/GenBank/DDBJ databases">
        <title>Gracilibacillus sp. isolated from saltern.</title>
        <authorList>
            <person name="Won M."/>
            <person name="Lee C.-M."/>
            <person name="Woen H.-Y."/>
            <person name="Kwon S.-W."/>
        </authorList>
    </citation>
    <scope>NUCLEOTIDE SEQUENCE [LARGE SCALE GENOMIC DNA]</scope>
    <source>
        <strain evidence="8 9">SSWR10-1</strain>
    </source>
</reference>
<keyword evidence="9" id="KW-1185">Reference proteome</keyword>
<dbReference type="InterPro" id="IPR003370">
    <property type="entry name" value="Chromate_transpt"/>
</dbReference>
<accession>A0ABY4EYF8</accession>
<dbReference type="PANTHER" id="PTHR43663">
    <property type="entry name" value="CHROMATE TRANSPORT PROTEIN-RELATED"/>
    <property type="match status" value="1"/>
</dbReference>
<keyword evidence="5 7" id="KW-1133">Transmembrane helix</keyword>
<evidence type="ECO:0000313" key="8">
    <source>
        <dbReference type="EMBL" id="UOQ49309.1"/>
    </source>
</evidence>
<keyword evidence="6 7" id="KW-0472">Membrane</keyword>
<dbReference type="Proteomes" id="UP000831782">
    <property type="component" value="Chromosome"/>
</dbReference>
<feature type="transmembrane region" description="Helical" evidence="7">
    <location>
        <begin position="144"/>
        <end position="175"/>
    </location>
</feature>
<dbReference type="PANTHER" id="PTHR43663:SF2">
    <property type="entry name" value="CHROMATE TRANSPORT PROTEIN-RELATED"/>
    <property type="match status" value="1"/>
</dbReference>
<protein>
    <submittedName>
        <fullName evidence="8">Chromate transporter</fullName>
    </submittedName>
</protein>
<gene>
    <name evidence="8" type="ORF">MUN88_04065</name>
</gene>
<sequence>MNGKMLVSLFMTFLKISPMTFGGGYAMIPLIEKEIVDRKKWVEAKDLSEIFALAQSVPGAIAINAATFVGYRLAGVMGALVAMIGILLPTFLIVVTLSMVFVLIKDNALVADAFMGIRPAIVALIAFAAYRIGITALYDKTTIGIAVITVVLLFLLPVHPVVIIIGGIIVGLLIVELKKHLGFTTHLEKVQKSVR</sequence>
<evidence type="ECO:0000256" key="5">
    <source>
        <dbReference type="ARBA" id="ARBA00022989"/>
    </source>
</evidence>
<evidence type="ECO:0000256" key="1">
    <source>
        <dbReference type="ARBA" id="ARBA00004651"/>
    </source>
</evidence>
<evidence type="ECO:0000256" key="4">
    <source>
        <dbReference type="ARBA" id="ARBA00022692"/>
    </source>
</evidence>
<name>A0ABY4EYF8_9BACI</name>
<dbReference type="RefSeq" id="WP_244721184.1">
    <property type="nucleotide sequence ID" value="NZ_CP095072.1"/>
</dbReference>
<proteinExistence type="inferred from homology"/>
<evidence type="ECO:0000313" key="9">
    <source>
        <dbReference type="Proteomes" id="UP000831782"/>
    </source>
</evidence>
<evidence type="ECO:0000256" key="2">
    <source>
        <dbReference type="ARBA" id="ARBA00005262"/>
    </source>
</evidence>
<feature type="transmembrane region" description="Helical" evidence="7">
    <location>
        <begin position="116"/>
        <end position="138"/>
    </location>
</feature>
<feature type="transmembrane region" description="Helical" evidence="7">
    <location>
        <begin position="6"/>
        <end position="30"/>
    </location>
</feature>